<dbReference type="EMBL" id="JANDHW010000008">
    <property type="protein sequence ID" value="MCP9612314.1"/>
    <property type="molecule type" value="Genomic_DNA"/>
</dbReference>
<evidence type="ECO:0000256" key="1">
    <source>
        <dbReference type="ARBA" id="ARBA00022679"/>
    </source>
</evidence>
<dbReference type="PANTHER" id="PTHR45569:SF1">
    <property type="entry name" value="SENSOR PROTEIN KDPD"/>
    <property type="match status" value="1"/>
</dbReference>
<accession>A0ABT1MIV7</accession>
<organism evidence="6 7">
    <name type="scientific">Coprobacter tertius</name>
    <dbReference type="NCBI Taxonomy" id="2944915"/>
    <lineage>
        <taxon>Bacteria</taxon>
        <taxon>Pseudomonadati</taxon>
        <taxon>Bacteroidota</taxon>
        <taxon>Bacteroidia</taxon>
        <taxon>Bacteroidales</taxon>
        <taxon>Barnesiellaceae</taxon>
        <taxon>Coprobacter</taxon>
    </lineage>
</organism>
<keyword evidence="4" id="KW-1133">Transmembrane helix</keyword>
<dbReference type="RefSeq" id="WP_255027603.1">
    <property type="nucleotide sequence ID" value="NZ_JANDHW010000008.1"/>
</dbReference>
<keyword evidence="4" id="KW-0812">Transmembrane</keyword>
<dbReference type="InterPro" id="IPR052023">
    <property type="entry name" value="Histidine_kinase_KdpD"/>
</dbReference>
<keyword evidence="4" id="KW-0472">Membrane</keyword>
<evidence type="ECO:0000313" key="6">
    <source>
        <dbReference type="EMBL" id="MCP9612314.1"/>
    </source>
</evidence>
<reference evidence="6 7" key="1">
    <citation type="submission" date="2022-07" db="EMBL/GenBank/DDBJ databases">
        <title>Fecal culturing of patients with breast cancer.</title>
        <authorList>
            <person name="Teng N.M.Y."/>
            <person name="Kiu R."/>
            <person name="Evans R."/>
            <person name="Baker D.J."/>
            <person name="Zenner C."/>
            <person name="Robinson S.D."/>
            <person name="Hall L.J."/>
        </authorList>
    </citation>
    <scope>NUCLEOTIDE SEQUENCE [LARGE SCALE GENOMIC DNA]</scope>
    <source>
        <strain evidence="6 7">LH1063</strain>
    </source>
</reference>
<dbReference type="Gene3D" id="3.40.50.300">
    <property type="entry name" value="P-loop containing nucleotide triphosphate hydrolases"/>
    <property type="match status" value="1"/>
</dbReference>
<sequence>MTKHSINRENNPQDLSFSEYQKEKGKLVLFFGMCMGTGKTHAMIEKACAMKKKGLDVVIGCLHTKDKTILKKASEIEQIPLKPNGELDINAILNRNPALVIIDEMAHYNSSASRHRNRHQDIEELIDKGIGVFSTLSAIQLESYSYLITDAVGNRSLYTVPDIVFEQCDLVIPVECPINEIIQKYKEGNISYDFLSPKQRELFFSEDSLLNLQKNYKSLLTFRKNEIQRKNLAENKIEDASKSGIRLLVPITENRHTERLLQRAKNLSYMMDAPLFAVYIDHSEKLTNRQQEQLNNNIRLAYRLGTYVIRTSGDSWVNTMLNVIENEKITHIVTEKFKRHKWNPWRKTPMERLLSKCDAVDIYVLSNEMAFIKEKKEKKKKGKRKRPLYANIYSRFLLPSFFLWHFIRYQTYFLPRRLFTYFFWYFPYNLCYFLQGR</sequence>
<dbReference type="PANTHER" id="PTHR45569">
    <property type="entry name" value="SENSOR PROTEIN KDPD"/>
    <property type="match status" value="1"/>
</dbReference>
<evidence type="ECO:0000256" key="4">
    <source>
        <dbReference type="SAM" id="Phobius"/>
    </source>
</evidence>
<dbReference type="InterPro" id="IPR003852">
    <property type="entry name" value="Sig_transdc_His_kinase_KdpD_N"/>
</dbReference>
<keyword evidence="2" id="KW-0418">Kinase</keyword>
<proteinExistence type="predicted"/>
<feature type="transmembrane region" description="Helical" evidence="4">
    <location>
        <begin position="418"/>
        <end position="434"/>
    </location>
</feature>
<dbReference type="InterPro" id="IPR027417">
    <property type="entry name" value="P-loop_NTPase"/>
</dbReference>
<comment type="caution">
    <text evidence="6">The sequence shown here is derived from an EMBL/GenBank/DDBJ whole genome shotgun (WGS) entry which is preliminary data.</text>
</comment>
<keyword evidence="7" id="KW-1185">Reference proteome</keyword>
<protein>
    <recommendedName>
        <fullName evidence="5">Signal transduction histidine kinase osmosensitive K+ channel sensor N-terminal domain-containing protein</fullName>
    </recommendedName>
</protein>
<feature type="domain" description="Signal transduction histidine kinase osmosensitive K+ channel sensor N-terminal" evidence="5">
    <location>
        <begin position="24"/>
        <end position="213"/>
    </location>
</feature>
<evidence type="ECO:0000313" key="7">
    <source>
        <dbReference type="Proteomes" id="UP001205603"/>
    </source>
</evidence>
<evidence type="ECO:0000259" key="5">
    <source>
        <dbReference type="Pfam" id="PF02702"/>
    </source>
</evidence>
<feature type="transmembrane region" description="Helical" evidence="4">
    <location>
        <begin position="388"/>
        <end position="406"/>
    </location>
</feature>
<keyword evidence="3" id="KW-0902">Two-component regulatory system</keyword>
<dbReference type="Proteomes" id="UP001205603">
    <property type="component" value="Unassembled WGS sequence"/>
</dbReference>
<evidence type="ECO:0000256" key="2">
    <source>
        <dbReference type="ARBA" id="ARBA00022777"/>
    </source>
</evidence>
<name>A0ABT1MIV7_9BACT</name>
<dbReference type="Pfam" id="PF02702">
    <property type="entry name" value="KdpD"/>
    <property type="match status" value="1"/>
</dbReference>
<keyword evidence="1" id="KW-0808">Transferase</keyword>
<evidence type="ECO:0000256" key="3">
    <source>
        <dbReference type="ARBA" id="ARBA00023012"/>
    </source>
</evidence>
<gene>
    <name evidence="6" type="ORF">NMU02_09440</name>
</gene>